<organism evidence="1 2">
    <name type="scientific">Clostridium cibarium</name>
    <dbReference type="NCBI Taxonomy" id="2762247"/>
    <lineage>
        <taxon>Bacteria</taxon>
        <taxon>Bacillati</taxon>
        <taxon>Bacillota</taxon>
        <taxon>Clostridia</taxon>
        <taxon>Eubacteriales</taxon>
        <taxon>Clostridiaceae</taxon>
        <taxon>Clostridium</taxon>
    </lineage>
</organism>
<dbReference type="RefSeq" id="WP_191769743.1">
    <property type="nucleotide sequence ID" value="NZ_JACSRA010000029.1"/>
</dbReference>
<dbReference type="EMBL" id="JACSRA010000029">
    <property type="protein sequence ID" value="MBD7912851.1"/>
    <property type="molecule type" value="Genomic_DNA"/>
</dbReference>
<dbReference type="PANTHER" id="PTHR11102:SF160">
    <property type="entry name" value="ERAD-ASSOCIATED E3 UBIQUITIN-PROTEIN LIGASE COMPONENT HRD3"/>
    <property type="match status" value="1"/>
</dbReference>
<dbReference type="InterPro" id="IPR050767">
    <property type="entry name" value="Sel1_AlgK"/>
</dbReference>
<comment type="caution">
    <text evidence="1">The sequence shown here is derived from an EMBL/GenBank/DDBJ whole genome shotgun (WGS) entry which is preliminary data.</text>
</comment>
<dbReference type="Gene3D" id="1.25.40.10">
    <property type="entry name" value="Tetratricopeptide repeat domain"/>
    <property type="match status" value="1"/>
</dbReference>
<dbReference type="SMART" id="SM00671">
    <property type="entry name" value="SEL1"/>
    <property type="match status" value="4"/>
</dbReference>
<reference evidence="1 2" key="1">
    <citation type="submission" date="2020-08" db="EMBL/GenBank/DDBJ databases">
        <title>A Genomic Blueprint of the Chicken Gut Microbiome.</title>
        <authorList>
            <person name="Gilroy R."/>
            <person name="Ravi A."/>
            <person name="Getino M."/>
            <person name="Pursley I."/>
            <person name="Horton D.L."/>
            <person name="Alikhan N.-F."/>
            <person name="Baker D."/>
            <person name="Gharbi K."/>
            <person name="Hall N."/>
            <person name="Watson M."/>
            <person name="Adriaenssens E.M."/>
            <person name="Foster-Nyarko E."/>
            <person name="Jarju S."/>
            <person name="Secka A."/>
            <person name="Antonio M."/>
            <person name="Oren A."/>
            <person name="Chaudhuri R."/>
            <person name="La Ragione R.M."/>
            <person name="Hildebrand F."/>
            <person name="Pallen M.J."/>
        </authorList>
    </citation>
    <scope>NUCLEOTIDE SEQUENCE [LARGE SCALE GENOMIC DNA]</scope>
    <source>
        <strain evidence="1 2">Sa3CVN1</strain>
    </source>
</reference>
<protein>
    <submittedName>
        <fullName evidence="1">Sel1 repeat family protein</fullName>
    </submittedName>
</protein>
<dbReference type="PANTHER" id="PTHR11102">
    <property type="entry name" value="SEL-1-LIKE PROTEIN"/>
    <property type="match status" value="1"/>
</dbReference>
<evidence type="ECO:0000313" key="1">
    <source>
        <dbReference type="EMBL" id="MBD7912851.1"/>
    </source>
</evidence>
<dbReference type="InterPro" id="IPR006597">
    <property type="entry name" value="Sel1-like"/>
</dbReference>
<dbReference type="Pfam" id="PF08238">
    <property type="entry name" value="Sel1"/>
    <property type="match status" value="4"/>
</dbReference>
<proteinExistence type="predicted"/>
<accession>A0ABR8PXE5</accession>
<dbReference type="Proteomes" id="UP000627781">
    <property type="component" value="Unassembled WGS sequence"/>
</dbReference>
<name>A0ABR8PXE5_9CLOT</name>
<dbReference type="InterPro" id="IPR011990">
    <property type="entry name" value="TPR-like_helical_dom_sf"/>
</dbReference>
<keyword evidence="2" id="KW-1185">Reference proteome</keyword>
<evidence type="ECO:0000313" key="2">
    <source>
        <dbReference type="Proteomes" id="UP000627781"/>
    </source>
</evidence>
<dbReference type="SUPFAM" id="SSF81901">
    <property type="entry name" value="HCP-like"/>
    <property type="match status" value="1"/>
</dbReference>
<sequence>MENVIDLMRRKDLKYDAKKVNMENIEKQYRYAQMYFNGDGVEINDEEGIKWLNMAAKNGHGEAQCHLGACYYNGDKLERDYNKAVELFVMSKENENPLAYVCLGLAYLEGNGVEKKDRKKAYEYFKKAHKLGETIGTYRLANCYYIGIGVEKDLLKALDCYEQAIKNGYTDDIKIFLLCLKESVDKFESFKKEIKDGDGAEFRDFLELKKKIAVFSDFVELLK</sequence>
<gene>
    <name evidence="1" type="ORF">H9661_15980</name>
</gene>